<keyword evidence="3" id="KW-1133">Transmembrane helix</keyword>
<evidence type="ECO:0000313" key="4">
    <source>
        <dbReference type="EMBL" id="OIU70734.1"/>
    </source>
</evidence>
<dbReference type="AlphaFoldDB" id="A0A1J6VY17"/>
<dbReference type="OrthoDB" id="2924892at2"/>
<dbReference type="SUPFAM" id="SSF54523">
    <property type="entry name" value="Pili subunits"/>
    <property type="match status" value="1"/>
</dbReference>
<comment type="caution">
    <text evidence="4">The sequence shown here is derived from an EMBL/GenBank/DDBJ whole genome shotgun (WGS) entry which is preliminary data.</text>
</comment>
<comment type="subcellular location">
    <subcellularLocation>
        <location evidence="1">Cell surface</location>
    </subcellularLocation>
</comment>
<dbReference type="PROSITE" id="PS00409">
    <property type="entry name" value="PROKAR_NTER_METHYL"/>
    <property type="match status" value="1"/>
</dbReference>
<dbReference type="NCBIfam" id="TIGR02532">
    <property type="entry name" value="IV_pilin_GFxxxE"/>
    <property type="match status" value="1"/>
</dbReference>
<evidence type="ECO:0000256" key="2">
    <source>
        <dbReference type="ARBA" id="ARBA00023287"/>
    </source>
</evidence>
<evidence type="ECO:0000313" key="5">
    <source>
        <dbReference type="Proteomes" id="UP000182062"/>
    </source>
</evidence>
<protein>
    <recommendedName>
        <fullName evidence="6">Prepilin-type N-terminal cleavage/methylation domain-containing protein</fullName>
    </recommendedName>
</protein>
<dbReference type="InterPro" id="IPR012902">
    <property type="entry name" value="N_methyl_site"/>
</dbReference>
<organism evidence="4 5">
    <name type="scientific">Rossellomorea aquimaris</name>
    <dbReference type="NCBI Taxonomy" id="189382"/>
    <lineage>
        <taxon>Bacteria</taxon>
        <taxon>Bacillati</taxon>
        <taxon>Bacillota</taxon>
        <taxon>Bacilli</taxon>
        <taxon>Bacillales</taxon>
        <taxon>Bacillaceae</taxon>
        <taxon>Rossellomorea</taxon>
    </lineage>
</organism>
<dbReference type="GO" id="GO:0009986">
    <property type="term" value="C:cell surface"/>
    <property type="evidence" value="ECO:0007669"/>
    <property type="project" value="UniProtKB-SubCell"/>
</dbReference>
<keyword evidence="5" id="KW-1185">Reference proteome</keyword>
<keyword evidence="2" id="KW-0178">Competence</keyword>
<name>A0A1J6VY17_9BACI</name>
<gene>
    <name evidence="4" type="ORF">BHE18_19660</name>
</gene>
<proteinExistence type="predicted"/>
<dbReference type="Pfam" id="PF07963">
    <property type="entry name" value="N_methyl"/>
    <property type="match status" value="1"/>
</dbReference>
<dbReference type="Proteomes" id="UP000182062">
    <property type="component" value="Unassembled WGS sequence"/>
</dbReference>
<sequence>MLKKILKNDKGLTLVELLAVIVILGIIAAIAVPSIGNIIEKSRADAVKAEGTQVLNAAKLYVSSEGVPDAPLNAAKLKDYLSDNGGVKWDTAYSVSVADANTFNLSGKASKGKVVIEFEEATVKGINAAKSESGTIDK</sequence>
<feature type="transmembrane region" description="Helical" evidence="3">
    <location>
        <begin position="12"/>
        <end position="32"/>
    </location>
</feature>
<dbReference type="GO" id="GO:0030420">
    <property type="term" value="P:establishment of competence for transformation"/>
    <property type="evidence" value="ECO:0007669"/>
    <property type="project" value="UniProtKB-KW"/>
</dbReference>
<evidence type="ECO:0000256" key="3">
    <source>
        <dbReference type="SAM" id="Phobius"/>
    </source>
</evidence>
<dbReference type="Gene3D" id="3.30.700.10">
    <property type="entry name" value="Glycoprotein, Type 4 Pilin"/>
    <property type="match status" value="1"/>
</dbReference>
<evidence type="ECO:0000256" key="1">
    <source>
        <dbReference type="ARBA" id="ARBA00004241"/>
    </source>
</evidence>
<dbReference type="RefSeq" id="WP_071619084.1">
    <property type="nucleotide sequence ID" value="NZ_MINN01000096.1"/>
</dbReference>
<dbReference type="InterPro" id="IPR045584">
    <property type="entry name" value="Pilin-like"/>
</dbReference>
<keyword evidence="3" id="KW-0472">Membrane</keyword>
<accession>A0A1J6VY17</accession>
<dbReference type="EMBL" id="MINN01000096">
    <property type="protein sequence ID" value="OIU70734.1"/>
    <property type="molecule type" value="Genomic_DNA"/>
</dbReference>
<keyword evidence="3" id="KW-0812">Transmembrane</keyword>
<evidence type="ECO:0008006" key="6">
    <source>
        <dbReference type="Google" id="ProtNLM"/>
    </source>
</evidence>
<reference evidence="4 5" key="1">
    <citation type="submission" date="2016-09" db="EMBL/GenBank/DDBJ databases">
        <title>Bacillus aquimaris SAMM genome sequence reveals colonization and biosurfactant production capacities.</title>
        <authorList>
            <person name="Waghmode S.R."/>
            <person name="Suryavanshi M.V."/>
        </authorList>
    </citation>
    <scope>NUCLEOTIDE SEQUENCE [LARGE SCALE GENOMIC DNA]</scope>
    <source>
        <strain evidence="4 5">SAMM</strain>
    </source>
</reference>